<proteinExistence type="predicted"/>
<protein>
    <recommendedName>
        <fullName evidence="4">DC1 domain-containing protein</fullName>
    </recommendedName>
</protein>
<evidence type="ECO:0000259" key="4">
    <source>
        <dbReference type="Pfam" id="PF03107"/>
    </source>
</evidence>
<feature type="domain" description="DC1" evidence="4">
    <location>
        <begin position="94"/>
        <end position="139"/>
    </location>
</feature>
<sequence>MDSRAHKSKTGGLNPNKSQPSTKLGGSSQPSSKLGSSSQKLSPYVSSSSSKSQCPVQQRNQTSSSSSTHRGSSLKEDTGIDEKKRIIVLPDGFHTHKKLTLTPAAGEPYSCDGCKERGFGRSYRCQNTNCSYILHEQCANAVLQRENPKTHPFFGAKKFNFLAVPEGRPWICDACRMEVHGFVYHHREPSKDLDDTGFDLHPCCLKLRDHISYGGNSGAVTRKASLTLQRDVPKKCVICKHHKVKGDSRVGGWSYLTSDEDYCFHVSCFKKLFLEKIQENYFLEKNVTVVKKMQINAVEKKKGGLSNSKGSSSSVVAKREMGMVANIVSVVLKVIFATIFGDPVSFVLALVEALATLINNL</sequence>
<gene>
    <name evidence="5" type="ORF">PIB30_002831</name>
</gene>
<keyword evidence="3" id="KW-1133">Transmembrane helix</keyword>
<dbReference type="Proteomes" id="UP001341840">
    <property type="component" value="Unassembled WGS sequence"/>
</dbReference>
<reference evidence="5 6" key="1">
    <citation type="journal article" date="2023" name="Plants (Basel)">
        <title>Bridging the Gap: Combining Genomics and Transcriptomics Approaches to Understand Stylosanthes scabra, an Orphan Legume from the Brazilian Caatinga.</title>
        <authorList>
            <person name="Ferreira-Neto J.R.C."/>
            <person name="da Silva M.D."/>
            <person name="Binneck E."/>
            <person name="de Melo N.F."/>
            <person name="da Silva R.H."/>
            <person name="de Melo A.L.T.M."/>
            <person name="Pandolfi V."/>
            <person name="Bustamante F.O."/>
            <person name="Brasileiro-Vidal A.C."/>
            <person name="Benko-Iseppon A.M."/>
        </authorList>
    </citation>
    <scope>NUCLEOTIDE SEQUENCE [LARGE SCALE GENOMIC DNA]</scope>
    <source>
        <tissue evidence="5">Leaves</tissue>
    </source>
</reference>
<keyword evidence="1" id="KW-0677">Repeat</keyword>
<dbReference type="InterPro" id="IPR004146">
    <property type="entry name" value="DC1"/>
</dbReference>
<feature type="compositionally biased region" description="Low complexity" evidence="2">
    <location>
        <begin position="23"/>
        <end position="71"/>
    </location>
</feature>
<keyword evidence="6" id="KW-1185">Reference proteome</keyword>
<dbReference type="PANTHER" id="PTHR46477:SF15">
    <property type="entry name" value="CYSTEINE_HISTIDINE-RICH C1 DOMAIN PROTEIN"/>
    <property type="match status" value="1"/>
</dbReference>
<evidence type="ECO:0000256" key="3">
    <source>
        <dbReference type="SAM" id="Phobius"/>
    </source>
</evidence>
<dbReference type="Pfam" id="PF03107">
    <property type="entry name" value="C1_2"/>
    <property type="match status" value="1"/>
</dbReference>
<comment type="caution">
    <text evidence="5">The sequence shown here is derived from an EMBL/GenBank/DDBJ whole genome shotgun (WGS) entry which is preliminary data.</text>
</comment>
<feature type="region of interest" description="Disordered" evidence="2">
    <location>
        <begin position="1"/>
        <end position="79"/>
    </location>
</feature>
<dbReference type="PANTHER" id="PTHR46477">
    <property type="entry name" value="CYSTEINE/HISTIDINE-RICH C1 DOMAIN FAMILY PROTEIN"/>
    <property type="match status" value="1"/>
</dbReference>
<evidence type="ECO:0000313" key="5">
    <source>
        <dbReference type="EMBL" id="MED6143009.1"/>
    </source>
</evidence>
<dbReference type="EMBL" id="JASCZI010090626">
    <property type="protein sequence ID" value="MED6143009.1"/>
    <property type="molecule type" value="Genomic_DNA"/>
</dbReference>
<keyword evidence="3" id="KW-0472">Membrane</keyword>
<accession>A0ABU6T3C1</accession>
<feature type="transmembrane region" description="Helical" evidence="3">
    <location>
        <begin position="327"/>
        <end position="351"/>
    </location>
</feature>
<evidence type="ECO:0000313" key="6">
    <source>
        <dbReference type="Proteomes" id="UP001341840"/>
    </source>
</evidence>
<feature type="compositionally biased region" description="Polar residues" evidence="2">
    <location>
        <begin position="11"/>
        <end position="22"/>
    </location>
</feature>
<name>A0ABU6T3C1_9FABA</name>
<organism evidence="5 6">
    <name type="scientific">Stylosanthes scabra</name>
    <dbReference type="NCBI Taxonomy" id="79078"/>
    <lineage>
        <taxon>Eukaryota</taxon>
        <taxon>Viridiplantae</taxon>
        <taxon>Streptophyta</taxon>
        <taxon>Embryophyta</taxon>
        <taxon>Tracheophyta</taxon>
        <taxon>Spermatophyta</taxon>
        <taxon>Magnoliopsida</taxon>
        <taxon>eudicotyledons</taxon>
        <taxon>Gunneridae</taxon>
        <taxon>Pentapetalae</taxon>
        <taxon>rosids</taxon>
        <taxon>fabids</taxon>
        <taxon>Fabales</taxon>
        <taxon>Fabaceae</taxon>
        <taxon>Papilionoideae</taxon>
        <taxon>50 kb inversion clade</taxon>
        <taxon>dalbergioids sensu lato</taxon>
        <taxon>Dalbergieae</taxon>
        <taxon>Pterocarpus clade</taxon>
        <taxon>Stylosanthes</taxon>
    </lineage>
</organism>
<evidence type="ECO:0000256" key="1">
    <source>
        <dbReference type="ARBA" id="ARBA00022737"/>
    </source>
</evidence>
<dbReference type="InterPro" id="IPR046349">
    <property type="entry name" value="C1-like_sf"/>
</dbReference>
<evidence type="ECO:0000256" key="2">
    <source>
        <dbReference type="SAM" id="MobiDB-lite"/>
    </source>
</evidence>
<keyword evidence="3" id="KW-0812">Transmembrane</keyword>
<dbReference type="SUPFAM" id="SSF57889">
    <property type="entry name" value="Cysteine-rich domain"/>
    <property type="match status" value="2"/>
</dbReference>